<dbReference type="SUPFAM" id="SSF50630">
    <property type="entry name" value="Acid proteases"/>
    <property type="match status" value="1"/>
</dbReference>
<dbReference type="InterPro" id="IPR005162">
    <property type="entry name" value="Retrotrans_gag_dom"/>
</dbReference>
<accession>A0A8K9UBG3</accession>
<dbReference type="Proteomes" id="UP000694395">
    <property type="component" value="Chromosome 12"/>
</dbReference>
<sequence>MAAGCHGFLLQLELYLATVRPTPSGEESVSVLVSCLMGRALEWAKAVWNGPDSARDHYPEFTRRFRAVFDHPPEGRAAGERLFHLLQETRSAQDFSLVVRTLAAGAGWNDRALIDHYRCSLREDVRRELACRDTTLTLDELIDMSIRLDNLLAARGCPEQALLVPPPGPPAPTPIELGGAASRGTRGGVSSCTSCGRQGHTADRCWRSSSGSREGRRSTTRSPQVSQHQTHPELTVGHMFVLTQENRFSPSLQHKALVDSGAAGNLMDCGLALRLGIPLVLLDLPLPVHSLVSRPLGSGVVREATVTLDMVTQGRHKERISLFLIDSPAFPVVLGITWLPQHNPVISWRQGALRGWSEECSGRCIGVSVGATTVESPDQVSTVRIPSEYADLAIAFSKRKATQLPPHRRGDCTIDLLENAALPRSHVYPLSQEETVAMETYVAESLRQVYIRPSASPVSSSFFFVKKKEGGLRPCIDYRGLNSITVGFSYPLPLIATAVESFHGARFFTKLDLRSAYNLVRIWGGDEWKTAFTVPCESIRPP</sequence>
<dbReference type="InterPro" id="IPR001878">
    <property type="entry name" value="Znf_CCHC"/>
</dbReference>
<reference evidence="6" key="1">
    <citation type="submission" date="2020-07" db="EMBL/GenBank/DDBJ databases">
        <title>A long reads based de novo assembly of the rainbow trout Arlee double haploid line genome.</title>
        <authorList>
            <person name="Gao G."/>
            <person name="Palti Y."/>
        </authorList>
    </citation>
    <scope>NUCLEOTIDE SEQUENCE [LARGE SCALE GENOMIC DNA]</scope>
</reference>
<keyword evidence="7" id="KW-1185">Reference proteome</keyword>
<dbReference type="Gene3D" id="3.30.70.270">
    <property type="match status" value="1"/>
</dbReference>
<evidence type="ECO:0000259" key="5">
    <source>
        <dbReference type="PROSITE" id="PS50158"/>
    </source>
</evidence>
<evidence type="ECO:0000256" key="4">
    <source>
        <dbReference type="SAM" id="MobiDB-lite"/>
    </source>
</evidence>
<name>A0A8K9UBG3_ONCMY</name>
<dbReference type="InterPro" id="IPR043128">
    <property type="entry name" value="Rev_trsase/Diguanyl_cyclase"/>
</dbReference>
<dbReference type="Gene3D" id="3.10.10.10">
    <property type="entry name" value="HIV Type 1 Reverse Transcriptase, subunit A, domain 1"/>
    <property type="match status" value="1"/>
</dbReference>
<evidence type="ECO:0000313" key="6">
    <source>
        <dbReference type="Ensembl" id="ENSOMYP00000107614.1"/>
    </source>
</evidence>
<dbReference type="PANTHER" id="PTHR15503:SF22">
    <property type="entry name" value="TRANSPOSON TY3-I GAG POLYPROTEIN"/>
    <property type="match status" value="1"/>
</dbReference>
<dbReference type="PANTHER" id="PTHR15503">
    <property type="entry name" value="LDOC1 RELATED"/>
    <property type="match status" value="1"/>
</dbReference>
<protein>
    <recommendedName>
        <fullName evidence="2">ribonuclease H</fullName>
        <ecNumber evidence="2">3.1.26.4</ecNumber>
    </recommendedName>
</protein>
<keyword evidence="3" id="KW-0863">Zinc-finger</keyword>
<keyword evidence="3" id="KW-0479">Metal-binding</keyword>
<dbReference type="Pfam" id="PF03732">
    <property type="entry name" value="Retrotrans_gag"/>
    <property type="match status" value="1"/>
</dbReference>
<dbReference type="AlphaFoldDB" id="A0A8K9UBG3"/>
<evidence type="ECO:0000313" key="7">
    <source>
        <dbReference type="Proteomes" id="UP000694395"/>
    </source>
</evidence>
<dbReference type="InterPro" id="IPR021109">
    <property type="entry name" value="Peptidase_aspartic_dom_sf"/>
</dbReference>
<dbReference type="CDD" id="cd00303">
    <property type="entry name" value="retropepsin_like"/>
    <property type="match status" value="1"/>
</dbReference>
<dbReference type="EC" id="3.1.26.4" evidence="2"/>
<dbReference type="InterPro" id="IPR032567">
    <property type="entry name" value="RTL1-rel"/>
</dbReference>
<evidence type="ECO:0000256" key="1">
    <source>
        <dbReference type="ARBA" id="ARBA00010879"/>
    </source>
</evidence>
<feature type="compositionally biased region" description="Pro residues" evidence="4">
    <location>
        <begin position="164"/>
        <end position="173"/>
    </location>
</feature>
<dbReference type="GO" id="GO:0003676">
    <property type="term" value="F:nucleic acid binding"/>
    <property type="evidence" value="ECO:0007669"/>
    <property type="project" value="InterPro"/>
</dbReference>
<evidence type="ECO:0000256" key="3">
    <source>
        <dbReference type="PROSITE-ProRule" id="PRU00047"/>
    </source>
</evidence>
<proteinExistence type="inferred from homology"/>
<dbReference type="GO" id="GO:0004523">
    <property type="term" value="F:RNA-DNA hybrid ribonuclease activity"/>
    <property type="evidence" value="ECO:0007669"/>
    <property type="project" value="UniProtKB-EC"/>
</dbReference>
<organism evidence="6 7">
    <name type="scientific">Oncorhynchus mykiss</name>
    <name type="common">Rainbow trout</name>
    <name type="synonym">Salmo gairdneri</name>
    <dbReference type="NCBI Taxonomy" id="8022"/>
    <lineage>
        <taxon>Eukaryota</taxon>
        <taxon>Metazoa</taxon>
        <taxon>Chordata</taxon>
        <taxon>Craniata</taxon>
        <taxon>Vertebrata</taxon>
        <taxon>Euteleostomi</taxon>
        <taxon>Actinopterygii</taxon>
        <taxon>Neopterygii</taxon>
        <taxon>Teleostei</taxon>
        <taxon>Protacanthopterygii</taxon>
        <taxon>Salmoniformes</taxon>
        <taxon>Salmonidae</taxon>
        <taxon>Salmoninae</taxon>
        <taxon>Oncorhynchus</taxon>
    </lineage>
</organism>
<dbReference type="Gene3D" id="2.40.70.10">
    <property type="entry name" value="Acid Proteases"/>
    <property type="match status" value="1"/>
</dbReference>
<evidence type="ECO:0000256" key="2">
    <source>
        <dbReference type="ARBA" id="ARBA00012180"/>
    </source>
</evidence>
<dbReference type="InterPro" id="IPR000477">
    <property type="entry name" value="RT_dom"/>
</dbReference>
<reference evidence="6" key="2">
    <citation type="submission" date="2025-08" db="UniProtKB">
        <authorList>
            <consortium name="Ensembl"/>
        </authorList>
    </citation>
    <scope>IDENTIFICATION</scope>
</reference>
<dbReference type="InterPro" id="IPR043502">
    <property type="entry name" value="DNA/RNA_pol_sf"/>
</dbReference>
<dbReference type="CDD" id="cd01647">
    <property type="entry name" value="RT_LTR"/>
    <property type="match status" value="1"/>
</dbReference>
<reference evidence="6" key="3">
    <citation type="submission" date="2025-09" db="UniProtKB">
        <authorList>
            <consortium name="Ensembl"/>
        </authorList>
    </citation>
    <scope>IDENTIFICATION</scope>
</reference>
<keyword evidence="3" id="KW-0862">Zinc</keyword>
<dbReference type="PROSITE" id="PS50158">
    <property type="entry name" value="ZF_CCHC"/>
    <property type="match status" value="1"/>
</dbReference>
<dbReference type="GO" id="GO:0008270">
    <property type="term" value="F:zinc ion binding"/>
    <property type="evidence" value="ECO:0007669"/>
    <property type="project" value="UniProtKB-KW"/>
</dbReference>
<dbReference type="Ensembl" id="ENSOMYT00000135390.1">
    <property type="protein sequence ID" value="ENSOMYP00000107614.1"/>
    <property type="gene ID" value="ENSOMYG00000067916.1"/>
</dbReference>
<dbReference type="GeneTree" id="ENSGT00940000171189"/>
<comment type="similarity">
    <text evidence="1">Belongs to the beta type-B retroviral polymerase family. HERV class-II K(HML-2) pol subfamily.</text>
</comment>
<dbReference type="SUPFAM" id="SSF56672">
    <property type="entry name" value="DNA/RNA polymerases"/>
    <property type="match status" value="1"/>
</dbReference>
<dbReference type="Pfam" id="PF00078">
    <property type="entry name" value="RVT_1"/>
    <property type="match status" value="1"/>
</dbReference>
<feature type="region of interest" description="Disordered" evidence="4">
    <location>
        <begin position="163"/>
        <end position="233"/>
    </location>
</feature>
<feature type="domain" description="CCHC-type" evidence="5">
    <location>
        <begin position="192"/>
        <end position="205"/>
    </location>
</feature>